<organism evidence="1 2">
    <name type="scientific">Rhododendron griersonianum</name>
    <dbReference type="NCBI Taxonomy" id="479676"/>
    <lineage>
        <taxon>Eukaryota</taxon>
        <taxon>Viridiplantae</taxon>
        <taxon>Streptophyta</taxon>
        <taxon>Embryophyta</taxon>
        <taxon>Tracheophyta</taxon>
        <taxon>Spermatophyta</taxon>
        <taxon>Magnoliopsida</taxon>
        <taxon>eudicotyledons</taxon>
        <taxon>Gunneridae</taxon>
        <taxon>Pentapetalae</taxon>
        <taxon>asterids</taxon>
        <taxon>Ericales</taxon>
        <taxon>Ericaceae</taxon>
        <taxon>Ericoideae</taxon>
        <taxon>Rhodoreae</taxon>
        <taxon>Rhododendron</taxon>
    </lineage>
</organism>
<proteinExistence type="predicted"/>
<evidence type="ECO:0008006" key="3">
    <source>
        <dbReference type="Google" id="ProtNLM"/>
    </source>
</evidence>
<protein>
    <recommendedName>
        <fullName evidence="3">RNase H type-1 domain-containing protein</fullName>
    </recommendedName>
</protein>
<name>A0AAV6IKX3_9ERIC</name>
<reference evidence="1" key="1">
    <citation type="submission" date="2020-08" db="EMBL/GenBank/DDBJ databases">
        <title>Plant Genome Project.</title>
        <authorList>
            <person name="Zhang R.-G."/>
        </authorList>
    </citation>
    <scope>NUCLEOTIDE SEQUENCE</scope>
    <source>
        <strain evidence="1">WSP0</strain>
        <tissue evidence="1">Leaf</tissue>
    </source>
</reference>
<keyword evidence="2" id="KW-1185">Reference proteome</keyword>
<comment type="caution">
    <text evidence="1">The sequence shown here is derived from an EMBL/GenBank/DDBJ whole genome shotgun (WGS) entry which is preliminary data.</text>
</comment>
<dbReference type="Proteomes" id="UP000823749">
    <property type="component" value="Chromosome 10"/>
</dbReference>
<evidence type="ECO:0000313" key="1">
    <source>
        <dbReference type="EMBL" id="KAG5528122.1"/>
    </source>
</evidence>
<evidence type="ECO:0000313" key="2">
    <source>
        <dbReference type="Proteomes" id="UP000823749"/>
    </source>
</evidence>
<accession>A0AAV6IKX3</accession>
<dbReference type="EMBL" id="JACTNZ010000010">
    <property type="protein sequence ID" value="KAG5528122.1"/>
    <property type="molecule type" value="Genomic_DNA"/>
</dbReference>
<sequence>MTEMWAVRDGLWAGPNRSAPLGVLREILVLASEFSSLWIVFCYREANGVANSLAKHAATTQGRFVLHSSAPGFLLKTLCKDQLGI</sequence>
<gene>
    <name evidence="1" type="ORF">RHGRI_028903</name>
</gene>
<dbReference type="AlphaFoldDB" id="A0AAV6IKX3"/>